<gene>
    <name evidence="10" type="ORF">GUJ93_ZPchr0008g12414</name>
</gene>
<evidence type="ECO:0000256" key="5">
    <source>
        <dbReference type="ARBA" id="ARBA00022692"/>
    </source>
</evidence>
<evidence type="ECO:0000256" key="1">
    <source>
        <dbReference type="ARBA" id="ARBA00004651"/>
    </source>
</evidence>
<keyword evidence="5 8" id="KW-0812">Transmembrane</keyword>
<dbReference type="OrthoDB" id="689315at2759"/>
<evidence type="ECO:0000256" key="2">
    <source>
        <dbReference type="ARBA" id="ARBA00007651"/>
    </source>
</evidence>
<evidence type="ECO:0000313" key="11">
    <source>
        <dbReference type="Proteomes" id="UP000729402"/>
    </source>
</evidence>
<dbReference type="AlphaFoldDB" id="A0A8J5RJU3"/>
<reference evidence="10" key="2">
    <citation type="submission" date="2021-02" db="EMBL/GenBank/DDBJ databases">
        <authorList>
            <person name="Kimball J.A."/>
            <person name="Haas M.W."/>
            <person name="Macchietto M."/>
            <person name="Kono T."/>
            <person name="Duquette J."/>
            <person name="Shao M."/>
        </authorList>
    </citation>
    <scope>NUCLEOTIDE SEQUENCE</scope>
    <source>
        <tissue evidence="10">Fresh leaf tissue</tissue>
    </source>
</reference>
<keyword evidence="11" id="KW-1185">Reference proteome</keyword>
<keyword evidence="7 8" id="KW-0472">Membrane</keyword>
<evidence type="ECO:0000313" key="10">
    <source>
        <dbReference type="EMBL" id="KAG8047159.1"/>
    </source>
</evidence>
<evidence type="ECO:0000256" key="7">
    <source>
        <dbReference type="ARBA" id="ARBA00023136"/>
    </source>
</evidence>
<proteinExistence type="inferred from homology"/>
<dbReference type="InterPro" id="IPR006459">
    <property type="entry name" value="CASP/CASPL"/>
</dbReference>
<feature type="transmembrane region" description="Helical" evidence="8">
    <location>
        <begin position="27"/>
        <end position="48"/>
    </location>
</feature>
<dbReference type="InterPro" id="IPR006702">
    <property type="entry name" value="CASP_dom"/>
</dbReference>
<dbReference type="Pfam" id="PF04535">
    <property type="entry name" value="CASP_dom"/>
    <property type="match status" value="1"/>
</dbReference>
<dbReference type="NCBIfam" id="TIGR01569">
    <property type="entry name" value="A_tha_TIGR01569"/>
    <property type="match status" value="1"/>
</dbReference>
<name>A0A8J5RJU3_ZIZPA</name>
<comment type="caution">
    <text evidence="8">Lacks conserved residue(s) required for the propagation of feature annotation.</text>
</comment>
<sequence length="68" mass="7261">MVALEGTHALQWNKLCHIYTRFCQQVAGSLACGMLAALGAVLIVAVSARNLFRLYPSMLPPPPTTCSG</sequence>
<dbReference type="GO" id="GO:0005886">
    <property type="term" value="C:plasma membrane"/>
    <property type="evidence" value="ECO:0007669"/>
    <property type="project" value="UniProtKB-SubCell"/>
</dbReference>
<comment type="subunit">
    <text evidence="3 8">Homodimer and heterodimers.</text>
</comment>
<dbReference type="Proteomes" id="UP000729402">
    <property type="component" value="Unassembled WGS sequence"/>
</dbReference>
<accession>A0A8J5RJU3</accession>
<keyword evidence="4 8" id="KW-1003">Cell membrane</keyword>
<feature type="domain" description="Casparian strip membrane protein" evidence="9">
    <location>
        <begin position="2"/>
        <end position="38"/>
    </location>
</feature>
<comment type="similarity">
    <text evidence="2 8">Belongs to the Casparian strip membrane proteins (CASP) family.</text>
</comment>
<evidence type="ECO:0000256" key="8">
    <source>
        <dbReference type="RuleBase" id="RU361233"/>
    </source>
</evidence>
<reference evidence="10" key="1">
    <citation type="journal article" date="2021" name="bioRxiv">
        <title>Whole Genome Assembly and Annotation of Northern Wild Rice, Zizania palustris L., Supports a Whole Genome Duplication in the Zizania Genus.</title>
        <authorList>
            <person name="Haas M."/>
            <person name="Kono T."/>
            <person name="Macchietto M."/>
            <person name="Millas R."/>
            <person name="McGilp L."/>
            <person name="Shao M."/>
            <person name="Duquette J."/>
            <person name="Hirsch C.N."/>
            <person name="Kimball J."/>
        </authorList>
    </citation>
    <scope>NUCLEOTIDE SEQUENCE</scope>
    <source>
        <tissue evidence="10">Fresh leaf tissue</tissue>
    </source>
</reference>
<evidence type="ECO:0000256" key="3">
    <source>
        <dbReference type="ARBA" id="ARBA00011489"/>
    </source>
</evidence>
<evidence type="ECO:0000256" key="4">
    <source>
        <dbReference type="ARBA" id="ARBA00022475"/>
    </source>
</evidence>
<protein>
    <recommendedName>
        <fullName evidence="8">CASP-like protein</fullName>
    </recommendedName>
</protein>
<evidence type="ECO:0000256" key="6">
    <source>
        <dbReference type="ARBA" id="ARBA00022989"/>
    </source>
</evidence>
<comment type="subcellular location">
    <subcellularLocation>
        <location evidence="1 8">Cell membrane</location>
        <topology evidence="1 8">Multi-pass membrane protein</topology>
    </subcellularLocation>
</comment>
<evidence type="ECO:0000259" key="9">
    <source>
        <dbReference type="Pfam" id="PF04535"/>
    </source>
</evidence>
<dbReference type="EMBL" id="JAAALK010000290">
    <property type="protein sequence ID" value="KAG8047159.1"/>
    <property type="molecule type" value="Genomic_DNA"/>
</dbReference>
<organism evidence="10 11">
    <name type="scientific">Zizania palustris</name>
    <name type="common">Northern wild rice</name>
    <dbReference type="NCBI Taxonomy" id="103762"/>
    <lineage>
        <taxon>Eukaryota</taxon>
        <taxon>Viridiplantae</taxon>
        <taxon>Streptophyta</taxon>
        <taxon>Embryophyta</taxon>
        <taxon>Tracheophyta</taxon>
        <taxon>Spermatophyta</taxon>
        <taxon>Magnoliopsida</taxon>
        <taxon>Liliopsida</taxon>
        <taxon>Poales</taxon>
        <taxon>Poaceae</taxon>
        <taxon>BOP clade</taxon>
        <taxon>Oryzoideae</taxon>
        <taxon>Oryzeae</taxon>
        <taxon>Zizaniinae</taxon>
        <taxon>Zizania</taxon>
    </lineage>
</organism>
<keyword evidence="6 8" id="KW-1133">Transmembrane helix</keyword>
<comment type="caution">
    <text evidence="10">The sequence shown here is derived from an EMBL/GenBank/DDBJ whole genome shotgun (WGS) entry which is preliminary data.</text>
</comment>